<protein>
    <submittedName>
        <fullName evidence="7">ABC transporter ATP-binding protein</fullName>
    </submittedName>
</protein>
<dbReference type="InterPro" id="IPR050095">
    <property type="entry name" value="ECF_ABC_transporter_ATP-bd"/>
</dbReference>
<evidence type="ECO:0000256" key="1">
    <source>
        <dbReference type="ARBA" id="ARBA00005417"/>
    </source>
</evidence>
<dbReference type="InterPro" id="IPR003593">
    <property type="entry name" value="AAA+_ATPase"/>
</dbReference>
<feature type="region of interest" description="Disordered" evidence="5">
    <location>
        <begin position="240"/>
        <end position="270"/>
    </location>
</feature>
<evidence type="ECO:0000313" key="8">
    <source>
        <dbReference type="Proteomes" id="UP001351900"/>
    </source>
</evidence>
<dbReference type="InterPro" id="IPR017871">
    <property type="entry name" value="ABC_transporter-like_CS"/>
</dbReference>
<keyword evidence="2" id="KW-0813">Transport</keyword>
<keyword evidence="8" id="KW-1185">Reference proteome</keyword>
<dbReference type="EMBL" id="JAZHOV010000005">
    <property type="protein sequence ID" value="MEF2255563.1"/>
    <property type="molecule type" value="Genomic_DNA"/>
</dbReference>
<comment type="similarity">
    <text evidence="1">Belongs to the ABC transporter superfamily.</text>
</comment>
<gene>
    <name evidence="7" type="ORF">V2V91_10530</name>
</gene>
<dbReference type="CDD" id="cd03225">
    <property type="entry name" value="ABC_cobalt_CbiO_domain1"/>
    <property type="match status" value="1"/>
</dbReference>
<dbReference type="Proteomes" id="UP001351900">
    <property type="component" value="Unassembled WGS sequence"/>
</dbReference>
<dbReference type="PANTHER" id="PTHR43553">
    <property type="entry name" value="HEAVY METAL TRANSPORTER"/>
    <property type="match status" value="1"/>
</dbReference>
<evidence type="ECO:0000259" key="6">
    <source>
        <dbReference type="PROSITE" id="PS50893"/>
    </source>
</evidence>
<evidence type="ECO:0000256" key="4">
    <source>
        <dbReference type="ARBA" id="ARBA00022840"/>
    </source>
</evidence>
<proteinExistence type="inferred from homology"/>
<keyword evidence="4 7" id="KW-0067">ATP-binding</keyword>
<dbReference type="SMART" id="SM00382">
    <property type="entry name" value="AAA"/>
    <property type="match status" value="1"/>
</dbReference>
<reference evidence="7 8" key="1">
    <citation type="submission" date="2024-01" db="EMBL/GenBank/DDBJ databases">
        <title>the genome sequence of strain Microbacterium schleiferi NBRC 15075.</title>
        <authorList>
            <person name="Ding Y."/>
            <person name="Zhang G."/>
        </authorList>
    </citation>
    <scope>NUCLEOTIDE SEQUENCE [LARGE SCALE GENOMIC DNA]</scope>
    <source>
        <strain evidence="7 8">NBRC 15075</strain>
    </source>
</reference>
<feature type="domain" description="ABC transporter" evidence="6">
    <location>
        <begin position="6"/>
        <end position="236"/>
    </location>
</feature>
<dbReference type="RefSeq" id="WP_300590896.1">
    <property type="nucleotide sequence ID" value="NZ_BAAAUO010000011.1"/>
</dbReference>
<dbReference type="Gene3D" id="3.40.50.300">
    <property type="entry name" value="P-loop containing nucleotide triphosphate hydrolases"/>
    <property type="match status" value="1"/>
</dbReference>
<dbReference type="InterPro" id="IPR003439">
    <property type="entry name" value="ABC_transporter-like_ATP-bd"/>
</dbReference>
<comment type="caution">
    <text evidence="7">The sequence shown here is derived from an EMBL/GenBank/DDBJ whole genome shotgun (WGS) entry which is preliminary data.</text>
</comment>
<dbReference type="PANTHER" id="PTHR43553:SF24">
    <property type="entry name" value="ENERGY-COUPLING FACTOR TRANSPORTER ATP-BINDING PROTEIN ECFA1"/>
    <property type="match status" value="1"/>
</dbReference>
<dbReference type="PROSITE" id="PS00211">
    <property type="entry name" value="ABC_TRANSPORTER_1"/>
    <property type="match status" value="1"/>
</dbReference>
<evidence type="ECO:0000256" key="5">
    <source>
        <dbReference type="SAM" id="MobiDB-lite"/>
    </source>
</evidence>
<evidence type="ECO:0000256" key="2">
    <source>
        <dbReference type="ARBA" id="ARBA00022448"/>
    </source>
</evidence>
<dbReference type="InterPro" id="IPR027417">
    <property type="entry name" value="P-loop_NTPase"/>
</dbReference>
<dbReference type="InterPro" id="IPR015856">
    <property type="entry name" value="ABC_transpr_CbiO/EcfA_su"/>
</dbReference>
<dbReference type="SUPFAM" id="SSF52540">
    <property type="entry name" value="P-loop containing nucleoside triphosphate hydrolases"/>
    <property type="match status" value="1"/>
</dbReference>
<keyword evidence="3" id="KW-0547">Nucleotide-binding</keyword>
<name>A0ABU7V8Y5_9MICO</name>
<organism evidence="7 8">
    <name type="scientific">Microbacterium schleiferi</name>
    <dbReference type="NCBI Taxonomy" id="69362"/>
    <lineage>
        <taxon>Bacteria</taxon>
        <taxon>Bacillati</taxon>
        <taxon>Actinomycetota</taxon>
        <taxon>Actinomycetes</taxon>
        <taxon>Micrococcales</taxon>
        <taxon>Microbacteriaceae</taxon>
        <taxon>Microbacterium</taxon>
    </lineage>
</organism>
<dbReference type="GO" id="GO:0005524">
    <property type="term" value="F:ATP binding"/>
    <property type="evidence" value="ECO:0007669"/>
    <property type="project" value="UniProtKB-KW"/>
</dbReference>
<evidence type="ECO:0000313" key="7">
    <source>
        <dbReference type="EMBL" id="MEF2255563.1"/>
    </source>
</evidence>
<sequence>MSSASVSVRGVGFSYPSGTAVLHSIDLEIAAGERVAVLGPNGAGKTTLMLHLNGIHLPDRGVVEIGGTPVGRGSLPEIRRRVGVVFQDPDDQLFLPTIGEDVAFGPGNYGVRGPELESRVAKALTRVGLGQHRDTAPGRLSLGQRRRAAIATILSMDVEVIVLDEPTSNLDPAARRDLSATLGALDATIIVVTHDLPYALELCPRSVILDEGRIVADGTTTDILSDADLLSAHGLELPWGFDPRAPRPPRTGATGHGSAPDQVRMPRAER</sequence>
<dbReference type="Pfam" id="PF00005">
    <property type="entry name" value="ABC_tran"/>
    <property type="match status" value="1"/>
</dbReference>
<accession>A0ABU7V8Y5</accession>
<evidence type="ECO:0000256" key="3">
    <source>
        <dbReference type="ARBA" id="ARBA00022741"/>
    </source>
</evidence>
<dbReference type="PROSITE" id="PS50893">
    <property type="entry name" value="ABC_TRANSPORTER_2"/>
    <property type="match status" value="1"/>
</dbReference>